<dbReference type="GO" id="GO:0031624">
    <property type="term" value="F:ubiquitin conjugating enzyme binding"/>
    <property type="evidence" value="ECO:0007669"/>
    <property type="project" value="TreeGrafter"/>
</dbReference>
<keyword evidence="1" id="KW-0833">Ubl conjugation pathway</keyword>
<dbReference type="Pfam" id="PF03556">
    <property type="entry name" value="Cullin_binding"/>
    <property type="match status" value="1"/>
</dbReference>
<evidence type="ECO:0000313" key="7">
    <source>
        <dbReference type="Proteomes" id="UP000245464"/>
    </source>
</evidence>
<dbReference type="GO" id="GO:0097602">
    <property type="term" value="F:cullin family protein binding"/>
    <property type="evidence" value="ECO:0007669"/>
    <property type="project" value="TreeGrafter"/>
</dbReference>
<organism evidence="6 8">
    <name type="scientific">Pyrenophora tritici-repentis</name>
    <dbReference type="NCBI Taxonomy" id="45151"/>
    <lineage>
        <taxon>Eukaryota</taxon>
        <taxon>Fungi</taxon>
        <taxon>Dikarya</taxon>
        <taxon>Ascomycota</taxon>
        <taxon>Pezizomycotina</taxon>
        <taxon>Dothideomycetes</taxon>
        <taxon>Pleosporomycetidae</taxon>
        <taxon>Pleosporales</taxon>
        <taxon>Pleosporineae</taxon>
        <taxon>Pleosporaceae</taxon>
        <taxon>Pyrenophora</taxon>
    </lineage>
</organism>
<feature type="region of interest" description="Disordered" evidence="3">
    <location>
        <begin position="1"/>
        <end position="34"/>
    </location>
</feature>
<feature type="domain" description="DCUN1" evidence="4">
    <location>
        <begin position="434"/>
        <end position="637"/>
    </location>
</feature>
<keyword evidence="8" id="KW-1185">Reference proteome</keyword>
<dbReference type="SUPFAM" id="SSF46934">
    <property type="entry name" value="UBA-like"/>
    <property type="match status" value="1"/>
</dbReference>
<dbReference type="Proteomes" id="UP000249757">
    <property type="component" value="Unassembled WGS sequence"/>
</dbReference>
<comment type="caution">
    <text evidence="6">The sequence shown here is derived from an EMBL/GenBank/DDBJ whole genome shotgun (WGS) entry which is preliminary data.</text>
</comment>
<evidence type="ECO:0000259" key="4">
    <source>
        <dbReference type="PROSITE" id="PS51229"/>
    </source>
</evidence>
<dbReference type="Gene3D" id="1.10.8.10">
    <property type="entry name" value="DNA helicase RuvA subunit, C-terminal domain"/>
    <property type="match status" value="1"/>
</dbReference>
<feature type="compositionally biased region" description="Polar residues" evidence="3">
    <location>
        <begin position="179"/>
        <end position="193"/>
    </location>
</feature>
<protein>
    <recommendedName>
        <fullName evidence="2">Defective in cullin neddylation protein</fullName>
    </recommendedName>
</protein>
<sequence>MRPKRKSESTVTPDRPEKMAKSVKKSTKPDEEVYTTQQKAAIQQFINFTQLDRNSAIRALKSHGWDAQNAVNSSRSVSSSSRVPPLRNRLSTLDSPIQSPSAIKEHAACDENGTTLDPHALEGPNQHLVEERLSVSALQLASGQGGSQIEHHRRQAEHLSQVLYSGFALIPSATPPPSQFSSPHQTRHSSVGSQPDTALRLLDITASDPSSHLTDSLLLNLPDSFNAITGFSRDAFITKHDPTSLTTVSLRGGSGGIPLPDPHSFNDPEDYVAWVRHLSKRSWGLDFDISGAYHQTFLQERQQFLTEDICAEYESLDQIPNYENILLTSGDEYVAFRCTLSRRKLSHFDSLFGPPFPKTATATNYHTCLAFFHCLDAEQKQRFYDMVYMSMRRLRKLVAMTVQQPPVTLALLGDTIIEYYGNAHGPNPAASSSATKSALNTLFNNYVEAGAQDKDIVGVEGTMQYFTEVEVDAEGLDALVALEIVQAPTIGEMSREGFVNGWSERNCDTVDKQKRYIKTLKRDMPGNKDLFTRVYKYTFPIAKTAGQKAVALEVALVYWDLLFSSPLSAVKWSSSNTPWLTWWSEFLTESYKKSVNKDMWNETLKFAQLTLEDEAMSFWTEESSWPSVIDDFVDWVKKEKRGDVPEEVMDEEY</sequence>
<reference evidence="5 7" key="1">
    <citation type="journal article" date="2018" name="BMC Genomics">
        <title>Comparative genomics of the wheat fungal pathogen Pyrenophora tritici-repentis reveals chromosomal variations and genome plasticity.</title>
        <authorList>
            <person name="Moolhuijzen P."/>
            <person name="See P.T."/>
            <person name="Hane J.K."/>
            <person name="Shi G."/>
            <person name="Liu Z."/>
            <person name="Oliver R.P."/>
            <person name="Moffat C.S."/>
        </authorList>
    </citation>
    <scope>NUCLEOTIDE SEQUENCE [LARGE SCALE GENOMIC DNA]</scope>
    <source>
        <strain evidence="5">M4</strain>
    </source>
</reference>
<evidence type="ECO:0000256" key="3">
    <source>
        <dbReference type="SAM" id="MobiDB-lite"/>
    </source>
</evidence>
<gene>
    <name evidence="6" type="ORF">Ptr86124_011117</name>
    <name evidence="5" type="ORF">PtrM4_101970</name>
</gene>
<dbReference type="Gene3D" id="1.10.238.10">
    <property type="entry name" value="EF-hand"/>
    <property type="match status" value="1"/>
</dbReference>
<reference evidence="6" key="3">
    <citation type="journal article" date="2022" name="bioRxiv">
        <title>A global pangenome for the wheat fungal pathogen Pyrenophora tritici-repentis and prediction of effector protein structural homology.</title>
        <authorList>
            <person name="Moolhuijzen P."/>
            <person name="See P.T."/>
            <person name="Shi G."/>
            <person name="Powell H.R."/>
            <person name="Cockram J."/>
            <person name="Jorgensen L.N."/>
            <person name="Benslimane H."/>
            <person name="Strelkov S.E."/>
            <person name="Turner J."/>
            <person name="Liu Z."/>
            <person name="Moffat C.S."/>
        </authorList>
    </citation>
    <scope>NUCLEOTIDE SEQUENCE</scope>
    <source>
        <strain evidence="6">86-124</strain>
    </source>
</reference>
<feature type="region of interest" description="Disordered" evidence="3">
    <location>
        <begin position="65"/>
        <end position="96"/>
    </location>
</feature>
<dbReference type="InterPro" id="IPR005176">
    <property type="entry name" value="PONY_dom"/>
</dbReference>
<dbReference type="Proteomes" id="UP000245464">
    <property type="component" value="Chromosome 5"/>
</dbReference>
<dbReference type="EMBL" id="NQIK02000005">
    <property type="protein sequence ID" value="KAF7570195.1"/>
    <property type="molecule type" value="Genomic_DNA"/>
</dbReference>
<dbReference type="GO" id="GO:0000151">
    <property type="term" value="C:ubiquitin ligase complex"/>
    <property type="evidence" value="ECO:0007669"/>
    <property type="project" value="TreeGrafter"/>
</dbReference>
<dbReference type="GO" id="GO:0032182">
    <property type="term" value="F:ubiquitin-like protein binding"/>
    <property type="evidence" value="ECO:0007669"/>
    <property type="project" value="TreeGrafter"/>
</dbReference>
<evidence type="ECO:0000313" key="5">
    <source>
        <dbReference type="EMBL" id="KAF7570195.1"/>
    </source>
</evidence>
<dbReference type="InterPro" id="IPR042460">
    <property type="entry name" value="DCN1-like_PONY"/>
</dbReference>
<dbReference type="PANTHER" id="PTHR12281:SF31">
    <property type="entry name" value="DCN1-LIKE PROTEIN 3"/>
    <property type="match status" value="1"/>
</dbReference>
<evidence type="ECO:0000313" key="8">
    <source>
        <dbReference type="Proteomes" id="UP000249757"/>
    </source>
</evidence>
<name>A0A2W1DHV5_9PLEO</name>
<dbReference type="Pfam" id="PF14555">
    <property type="entry name" value="UBA_4"/>
    <property type="match status" value="1"/>
</dbReference>
<evidence type="ECO:0000256" key="2">
    <source>
        <dbReference type="RuleBase" id="RU410713"/>
    </source>
</evidence>
<reference evidence="8" key="4">
    <citation type="journal article" date="2022" name="Microb. Genom.">
        <title>A global pangenome for the wheat fungal pathogen Pyrenophora tritici-repentis and prediction of effector protein structural homology.</title>
        <authorList>
            <person name="Moolhuijzen P.M."/>
            <person name="See P.T."/>
            <person name="Shi G."/>
            <person name="Powell H.R."/>
            <person name="Cockram J."/>
            <person name="Jorgensen L.N."/>
            <person name="Benslimane H."/>
            <person name="Strelkov S.E."/>
            <person name="Turner J."/>
            <person name="Liu Z."/>
            <person name="Moffat C.S."/>
        </authorList>
    </citation>
    <scope>NUCLEOTIDE SEQUENCE [LARGE SCALE GENOMIC DNA]</scope>
</reference>
<proteinExistence type="predicted"/>
<reference evidence="6" key="2">
    <citation type="submission" date="2021-05" db="EMBL/GenBank/DDBJ databases">
        <authorList>
            <person name="Moolhuijzen P.M."/>
            <person name="Moffat C.S."/>
        </authorList>
    </citation>
    <scope>NUCLEOTIDE SEQUENCE</scope>
    <source>
        <strain evidence="6">86-124</strain>
    </source>
</reference>
<feature type="compositionally biased region" description="Low complexity" evidence="3">
    <location>
        <begin position="72"/>
        <end position="91"/>
    </location>
</feature>
<evidence type="ECO:0000256" key="1">
    <source>
        <dbReference type="ARBA" id="ARBA00022786"/>
    </source>
</evidence>
<dbReference type="EMBL" id="NRDI02000018">
    <property type="protein sequence ID" value="KAI1510079.1"/>
    <property type="molecule type" value="Genomic_DNA"/>
</dbReference>
<dbReference type="PANTHER" id="PTHR12281">
    <property type="entry name" value="RP42 RELATED"/>
    <property type="match status" value="1"/>
</dbReference>
<feature type="region of interest" description="Disordered" evidence="3">
    <location>
        <begin position="174"/>
        <end position="193"/>
    </location>
</feature>
<comment type="function">
    <text evidence="2">Neddylation of cullins play an essential role in the regulation of SCF-type complexes activity.</text>
</comment>
<dbReference type="Gene3D" id="1.10.238.200">
    <property type="entry name" value="Cullin, PONY binding domain"/>
    <property type="match status" value="1"/>
</dbReference>
<dbReference type="GO" id="GO:0045116">
    <property type="term" value="P:protein neddylation"/>
    <property type="evidence" value="ECO:0007669"/>
    <property type="project" value="TreeGrafter"/>
</dbReference>
<accession>A0A2W1DHV5</accession>
<dbReference type="InterPro" id="IPR009060">
    <property type="entry name" value="UBA-like_sf"/>
</dbReference>
<dbReference type="InterPro" id="IPR014764">
    <property type="entry name" value="DCN-prot"/>
</dbReference>
<evidence type="ECO:0000313" key="6">
    <source>
        <dbReference type="EMBL" id="KAI1510079.1"/>
    </source>
</evidence>
<dbReference type="PROSITE" id="PS51229">
    <property type="entry name" value="DCUN1"/>
    <property type="match status" value="1"/>
</dbReference>
<dbReference type="AlphaFoldDB" id="A0A2W1DHV5"/>